<organism evidence="1 2">
    <name type="scientific">Nannocystis pusilla</name>
    <dbReference type="NCBI Taxonomy" id="889268"/>
    <lineage>
        <taxon>Bacteria</taxon>
        <taxon>Pseudomonadati</taxon>
        <taxon>Myxococcota</taxon>
        <taxon>Polyangia</taxon>
        <taxon>Nannocystales</taxon>
        <taxon>Nannocystaceae</taxon>
        <taxon>Nannocystis</taxon>
    </lineage>
</organism>
<sequence>MHALTVLSLLLSPDLDRAPLATGAPGEDVQTVLNSLESSIELRDVVAVVEPGDEAFMRVDYDIPLGHVVIAARIGEDGAGVARLTLDRRVLVELEYLGGEVVAESTAFGDLTGEEAHLLSASVYQVWDYNVVLELLTGKERFLCAVAAGLSGLAIAAGVIAGCEWGTVGLGTPACVGLGTQVGAQTGAIVHKKCGDAQN</sequence>
<accession>A0A9X3EU22</accession>
<evidence type="ECO:0000313" key="2">
    <source>
        <dbReference type="Proteomes" id="UP001150924"/>
    </source>
</evidence>
<dbReference type="EMBL" id="JAPNKE010000002">
    <property type="protein sequence ID" value="MCY1009285.1"/>
    <property type="molecule type" value="Genomic_DNA"/>
</dbReference>
<gene>
    <name evidence="1" type="ORF">OV079_27715</name>
</gene>
<dbReference type="Proteomes" id="UP001150924">
    <property type="component" value="Unassembled WGS sequence"/>
</dbReference>
<evidence type="ECO:0000313" key="1">
    <source>
        <dbReference type="EMBL" id="MCY1009285.1"/>
    </source>
</evidence>
<reference evidence="1" key="1">
    <citation type="submission" date="2022-11" db="EMBL/GenBank/DDBJ databases">
        <title>Minimal conservation of predation-associated metabolite biosynthetic gene clusters underscores biosynthetic potential of Myxococcota including descriptions for ten novel species: Archangium lansinium sp. nov., Myxococcus landrumus sp. nov., Nannocystis bai.</title>
        <authorList>
            <person name="Ahearne A."/>
            <person name="Stevens C."/>
            <person name="Phillips K."/>
        </authorList>
    </citation>
    <scope>NUCLEOTIDE SEQUENCE</scope>
    <source>
        <strain evidence="1">Na p29</strain>
    </source>
</reference>
<name>A0A9X3EU22_9BACT</name>
<protein>
    <submittedName>
        <fullName evidence="1">Uncharacterized protein</fullName>
    </submittedName>
</protein>
<dbReference type="RefSeq" id="WP_267771940.1">
    <property type="nucleotide sequence ID" value="NZ_JAPNKE010000002.1"/>
</dbReference>
<keyword evidence="2" id="KW-1185">Reference proteome</keyword>
<dbReference type="AlphaFoldDB" id="A0A9X3EU22"/>
<proteinExistence type="predicted"/>
<comment type="caution">
    <text evidence="1">The sequence shown here is derived from an EMBL/GenBank/DDBJ whole genome shotgun (WGS) entry which is preliminary data.</text>
</comment>